<dbReference type="RefSeq" id="XP_046040711.1">
    <property type="nucleotide sequence ID" value="XM_046201050.1"/>
</dbReference>
<reference evidence="1" key="1">
    <citation type="journal article" date="2021" name="Nat. Commun.">
        <title>Genetic determinants of endophytism in the Arabidopsis root mycobiome.</title>
        <authorList>
            <person name="Mesny F."/>
            <person name="Miyauchi S."/>
            <person name="Thiergart T."/>
            <person name="Pickel B."/>
            <person name="Atanasova L."/>
            <person name="Karlsson M."/>
            <person name="Huettel B."/>
            <person name="Barry K.W."/>
            <person name="Haridas S."/>
            <person name="Chen C."/>
            <person name="Bauer D."/>
            <person name="Andreopoulos W."/>
            <person name="Pangilinan J."/>
            <person name="LaButti K."/>
            <person name="Riley R."/>
            <person name="Lipzen A."/>
            <person name="Clum A."/>
            <person name="Drula E."/>
            <person name="Henrissat B."/>
            <person name="Kohler A."/>
            <person name="Grigoriev I.V."/>
            <person name="Martin F.M."/>
            <person name="Hacquard S."/>
        </authorList>
    </citation>
    <scope>NUCLEOTIDE SEQUENCE</scope>
    <source>
        <strain evidence="1">MPI-CAGE-AT-0023</strain>
    </source>
</reference>
<name>A0A9P9FWB2_FUSRE</name>
<dbReference type="Proteomes" id="UP000720189">
    <property type="component" value="Unassembled WGS sequence"/>
</dbReference>
<dbReference type="EMBL" id="JAGMUX010000046">
    <property type="protein sequence ID" value="KAH7202899.1"/>
    <property type="molecule type" value="Genomic_DNA"/>
</dbReference>
<comment type="caution">
    <text evidence="1">The sequence shown here is derived from an EMBL/GenBank/DDBJ whole genome shotgun (WGS) entry which is preliminary data.</text>
</comment>
<organism evidence="1 2">
    <name type="scientific">Fusarium redolens</name>
    <dbReference type="NCBI Taxonomy" id="48865"/>
    <lineage>
        <taxon>Eukaryota</taxon>
        <taxon>Fungi</taxon>
        <taxon>Dikarya</taxon>
        <taxon>Ascomycota</taxon>
        <taxon>Pezizomycotina</taxon>
        <taxon>Sordariomycetes</taxon>
        <taxon>Hypocreomycetidae</taxon>
        <taxon>Hypocreales</taxon>
        <taxon>Nectriaceae</taxon>
        <taxon>Fusarium</taxon>
        <taxon>Fusarium redolens species complex</taxon>
    </lineage>
</organism>
<dbReference type="GeneID" id="70231004"/>
<sequence length="61" mass="6931">MEDMERLRKLFHLEVCEDPELKATFLRDVGCKEYPKAEKRMAGALFCFILVADKAVLAGIA</sequence>
<dbReference type="OrthoDB" id="6499973at2759"/>
<proteinExistence type="predicted"/>
<evidence type="ECO:0000313" key="2">
    <source>
        <dbReference type="Proteomes" id="UP000720189"/>
    </source>
</evidence>
<keyword evidence="2" id="KW-1185">Reference proteome</keyword>
<gene>
    <name evidence="1" type="ORF">BKA55DRAFT_723376</name>
</gene>
<protein>
    <submittedName>
        <fullName evidence="1">Uncharacterized protein</fullName>
    </submittedName>
</protein>
<accession>A0A9P9FWB2</accession>
<dbReference type="AlphaFoldDB" id="A0A9P9FWB2"/>
<evidence type="ECO:0000313" key="1">
    <source>
        <dbReference type="EMBL" id="KAH7202899.1"/>
    </source>
</evidence>